<accession>A0ABZ1BNR2</accession>
<keyword evidence="6" id="KW-1185">Reference proteome</keyword>
<organism evidence="5 6">
    <name type="scientific">Geochorda subterranea</name>
    <dbReference type="NCBI Taxonomy" id="3109564"/>
    <lineage>
        <taxon>Bacteria</taxon>
        <taxon>Bacillati</taxon>
        <taxon>Bacillota</taxon>
        <taxon>Limnochordia</taxon>
        <taxon>Limnochordales</taxon>
        <taxon>Geochordaceae</taxon>
        <taxon>Geochorda</taxon>
    </lineage>
</organism>
<dbReference type="PROSITE" id="PS00154">
    <property type="entry name" value="ATPASE_E1_E2"/>
    <property type="match status" value="1"/>
</dbReference>
<gene>
    <name evidence="5" type="ORF">VLY81_09970</name>
</gene>
<proteinExistence type="predicted"/>
<keyword evidence="2" id="KW-0812">Transmembrane</keyword>
<comment type="subcellular location">
    <subcellularLocation>
        <location evidence="1">Membrane</location>
    </subcellularLocation>
</comment>
<evidence type="ECO:0000256" key="3">
    <source>
        <dbReference type="ARBA" id="ARBA00022989"/>
    </source>
</evidence>
<dbReference type="Gene3D" id="3.40.1110.10">
    <property type="entry name" value="Calcium-transporting ATPase, cytoplasmic domain N"/>
    <property type="match status" value="1"/>
</dbReference>
<evidence type="ECO:0000256" key="1">
    <source>
        <dbReference type="ARBA" id="ARBA00004370"/>
    </source>
</evidence>
<sequence length="54" mass="5695">MGVAASKGLLIEGGRYLELLTGADAVMIDKTGTLTLGRPQLTDVVPLDGPQVRW</sequence>
<dbReference type="Proteomes" id="UP001333102">
    <property type="component" value="Chromosome"/>
</dbReference>
<name>A0ABZ1BNR2_9FIRM</name>
<evidence type="ECO:0000256" key="4">
    <source>
        <dbReference type="ARBA" id="ARBA00023136"/>
    </source>
</evidence>
<dbReference type="InterPro" id="IPR018303">
    <property type="entry name" value="ATPase_P-typ_P_site"/>
</dbReference>
<evidence type="ECO:0008006" key="7">
    <source>
        <dbReference type="Google" id="ProtNLM"/>
    </source>
</evidence>
<protein>
    <recommendedName>
        <fullName evidence="7">P-type E1-E2 ATPase</fullName>
    </recommendedName>
</protein>
<evidence type="ECO:0000313" key="5">
    <source>
        <dbReference type="EMBL" id="WRP13762.1"/>
    </source>
</evidence>
<evidence type="ECO:0000313" key="6">
    <source>
        <dbReference type="Proteomes" id="UP001333102"/>
    </source>
</evidence>
<keyword evidence="4" id="KW-0472">Membrane</keyword>
<dbReference type="Gene3D" id="3.40.50.1000">
    <property type="entry name" value="HAD superfamily/HAD-like"/>
    <property type="match status" value="1"/>
</dbReference>
<dbReference type="RefSeq" id="WP_324668008.1">
    <property type="nucleotide sequence ID" value="NZ_CP141614.1"/>
</dbReference>
<reference evidence="6" key="1">
    <citation type="submission" date="2023-12" db="EMBL/GenBank/DDBJ databases">
        <title>Novel isolates from deep terrestrial aquifers shed light on the physiology and ecology of the class Limnochordia.</title>
        <authorList>
            <person name="Karnachuk O.V."/>
            <person name="Lukina A.P."/>
            <person name="Avakyan M.R."/>
            <person name="Kadnikov V."/>
            <person name="Begmatov S."/>
            <person name="Beletsky A.V."/>
            <person name="Mardanov A.V."/>
            <person name="Ravin N.V."/>
        </authorList>
    </citation>
    <scope>NUCLEOTIDE SEQUENCE [LARGE SCALE GENOMIC DNA]</scope>
    <source>
        <strain evidence="6">LN</strain>
    </source>
</reference>
<keyword evidence="3" id="KW-1133">Transmembrane helix</keyword>
<dbReference type="InterPro" id="IPR023299">
    <property type="entry name" value="ATPase_P-typ_cyto_dom_N"/>
</dbReference>
<evidence type="ECO:0000256" key="2">
    <source>
        <dbReference type="ARBA" id="ARBA00022692"/>
    </source>
</evidence>
<dbReference type="InterPro" id="IPR023214">
    <property type="entry name" value="HAD_sf"/>
</dbReference>
<dbReference type="EMBL" id="CP141614">
    <property type="protein sequence ID" value="WRP13762.1"/>
    <property type="molecule type" value="Genomic_DNA"/>
</dbReference>